<evidence type="ECO:0000313" key="2">
    <source>
        <dbReference type="Proteomes" id="UP000091857"/>
    </source>
</evidence>
<dbReference type="EMBL" id="CM004402">
    <property type="protein sequence ID" value="KAG8635655.1"/>
    <property type="molecule type" value="Genomic_DNA"/>
</dbReference>
<accession>A0ACB7G6F0</accession>
<feature type="non-terminal residue" evidence="1">
    <location>
        <position position="1"/>
    </location>
</feature>
<dbReference type="Proteomes" id="UP000091857">
    <property type="component" value="Chromosome 16"/>
</dbReference>
<evidence type="ECO:0000313" key="1">
    <source>
        <dbReference type="EMBL" id="KAG8635655.1"/>
    </source>
</evidence>
<keyword evidence="2" id="KW-1185">Reference proteome</keyword>
<reference evidence="2" key="1">
    <citation type="journal article" date="2016" name="Nat. Biotechnol.">
        <title>Sequencing wild and cultivated cassava and related species reveals extensive interspecific hybridization and genetic diversity.</title>
        <authorList>
            <person name="Bredeson J.V."/>
            <person name="Lyons J.B."/>
            <person name="Prochnik S.E."/>
            <person name="Wu G.A."/>
            <person name="Ha C.M."/>
            <person name="Edsinger-Gonzales E."/>
            <person name="Grimwood J."/>
            <person name="Schmutz J."/>
            <person name="Rabbi I.Y."/>
            <person name="Egesi C."/>
            <person name="Nauluvula P."/>
            <person name="Lebot V."/>
            <person name="Ndunguru J."/>
            <person name="Mkamilo G."/>
            <person name="Bart R.S."/>
            <person name="Setter T.L."/>
            <person name="Gleadow R.M."/>
            <person name="Kulakow P."/>
            <person name="Ferguson M.E."/>
            <person name="Rounsley S."/>
            <person name="Rokhsar D.S."/>
        </authorList>
    </citation>
    <scope>NUCLEOTIDE SEQUENCE [LARGE SCALE GENOMIC DNA]</scope>
    <source>
        <strain evidence="2">cv. AM560-2</strain>
    </source>
</reference>
<organism evidence="1 2">
    <name type="scientific">Manihot esculenta</name>
    <name type="common">Cassava</name>
    <name type="synonym">Jatropha manihot</name>
    <dbReference type="NCBI Taxonomy" id="3983"/>
    <lineage>
        <taxon>Eukaryota</taxon>
        <taxon>Viridiplantae</taxon>
        <taxon>Streptophyta</taxon>
        <taxon>Embryophyta</taxon>
        <taxon>Tracheophyta</taxon>
        <taxon>Spermatophyta</taxon>
        <taxon>Magnoliopsida</taxon>
        <taxon>eudicotyledons</taxon>
        <taxon>Gunneridae</taxon>
        <taxon>Pentapetalae</taxon>
        <taxon>rosids</taxon>
        <taxon>fabids</taxon>
        <taxon>Malpighiales</taxon>
        <taxon>Euphorbiaceae</taxon>
        <taxon>Crotonoideae</taxon>
        <taxon>Manihoteae</taxon>
        <taxon>Manihot</taxon>
    </lineage>
</organism>
<proteinExistence type="predicted"/>
<comment type="caution">
    <text evidence="1">The sequence shown here is derived from an EMBL/GenBank/DDBJ whole genome shotgun (WGS) entry which is preliminary data.</text>
</comment>
<protein>
    <submittedName>
        <fullName evidence="1">Uncharacterized protein</fullName>
    </submittedName>
</protein>
<sequence>LVDIDLCRRKFTWRNSLSKNRIDRALVSFHWLQDFPNLCLVGLPRGPSDHNPILLISELALDWGPKPFPFLDAWWSWPGFVKLMESFWNEIMDVNPSTSLVVKLKLLRQKLKSWNSEVFGYADINLKQICSKIDELEIAGENRILTSGEKKEFSFING</sequence>
<gene>
    <name evidence="1" type="ORF">MANES_16G057218v8</name>
</gene>
<name>A0ACB7G6F0_MANES</name>